<accession>A0A9P4TEM1</accession>
<gene>
    <name evidence="2" type="ORF">E8E13_003722</name>
</gene>
<dbReference type="AlphaFoldDB" id="A0A9P4TEM1"/>
<protein>
    <submittedName>
        <fullName evidence="2">Uncharacterized protein</fullName>
    </submittedName>
</protein>
<dbReference type="EMBL" id="SWKU01000012">
    <property type="protein sequence ID" value="KAF3001830.1"/>
    <property type="molecule type" value="Genomic_DNA"/>
</dbReference>
<dbReference type="PANTHER" id="PTHR42085">
    <property type="entry name" value="F-BOX DOMAIN-CONTAINING PROTEIN"/>
    <property type="match status" value="1"/>
</dbReference>
<feature type="compositionally biased region" description="Basic residues" evidence="1">
    <location>
        <begin position="19"/>
        <end position="32"/>
    </location>
</feature>
<feature type="compositionally biased region" description="Basic and acidic residues" evidence="1">
    <location>
        <begin position="367"/>
        <end position="378"/>
    </location>
</feature>
<feature type="region of interest" description="Disordered" evidence="1">
    <location>
        <begin position="1"/>
        <end position="44"/>
    </location>
</feature>
<dbReference type="PANTHER" id="PTHR42085:SF2">
    <property type="entry name" value="F-BOX DOMAIN-CONTAINING PROTEIN"/>
    <property type="match status" value="1"/>
</dbReference>
<proteinExistence type="predicted"/>
<keyword evidence="3" id="KW-1185">Reference proteome</keyword>
<evidence type="ECO:0000313" key="2">
    <source>
        <dbReference type="EMBL" id="KAF3001830.1"/>
    </source>
</evidence>
<evidence type="ECO:0000313" key="3">
    <source>
        <dbReference type="Proteomes" id="UP000801428"/>
    </source>
</evidence>
<dbReference type="Proteomes" id="UP000801428">
    <property type="component" value="Unassembled WGS sequence"/>
</dbReference>
<name>A0A9P4TEM1_CURKU</name>
<feature type="region of interest" description="Disordered" evidence="1">
    <location>
        <begin position="329"/>
        <end position="391"/>
    </location>
</feature>
<organism evidence="2 3">
    <name type="scientific">Curvularia kusanoi</name>
    <name type="common">Cochliobolus kusanoi</name>
    <dbReference type="NCBI Taxonomy" id="90978"/>
    <lineage>
        <taxon>Eukaryota</taxon>
        <taxon>Fungi</taxon>
        <taxon>Dikarya</taxon>
        <taxon>Ascomycota</taxon>
        <taxon>Pezizomycotina</taxon>
        <taxon>Dothideomycetes</taxon>
        <taxon>Pleosporomycetidae</taxon>
        <taxon>Pleosporales</taxon>
        <taxon>Pleosporineae</taxon>
        <taxon>Pleosporaceae</taxon>
        <taxon>Curvularia</taxon>
    </lineage>
</organism>
<sequence>MVRTKKQSKRGSMDENRQHTKIAARNRKRSKKLRDDGVTEEIEPTQKRKLDPISLLLSLPPELRNMVYSYFVPQKPMEIGWNFKVKWPHPIVALVCSHPQIRKEASSYMLFKGVFHILTDREEICSNPFRDTELAGLKVLLLTILGRPDSLPTAEEVSNNRPNFNLDCKTTYKYRKGIAGDMEPSDFCEHKAAECSDEAAKSVKQNEDDAPNSSKLASSINYGRSLLDLPLELRNMIYEYLLTDSAIEIRICDNTKVQVDWPHPLRDLIHVNHEIYLHILANSIFRIEIILGRKLDFKMSKDIFSGTMLRGLRVFAQYARRSASKKADKRDHFSDCSAEEDSKARRDDPANGKGSTKKGNGGNTRQSKSELGDNKLTEEISGIEEEPGSRYSFLSLPGEIRDLV</sequence>
<reference evidence="2" key="1">
    <citation type="submission" date="2019-04" db="EMBL/GenBank/DDBJ databases">
        <title>Sequencing of skin fungus with MAO and IRED activity.</title>
        <authorList>
            <person name="Marsaioli A.J."/>
            <person name="Bonatto J.M.C."/>
            <person name="Reis Junior O."/>
        </authorList>
    </citation>
    <scope>NUCLEOTIDE SEQUENCE</scope>
    <source>
        <strain evidence="2">30M1</strain>
    </source>
</reference>
<evidence type="ECO:0000256" key="1">
    <source>
        <dbReference type="SAM" id="MobiDB-lite"/>
    </source>
</evidence>
<feature type="compositionally biased region" description="Basic and acidic residues" evidence="1">
    <location>
        <begin position="329"/>
        <end position="350"/>
    </location>
</feature>
<dbReference type="InterPro" id="IPR038883">
    <property type="entry name" value="AN11006-like"/>
</dbReference>
<comment type="caution">
    <text evidence="2">The sequence shown here is derived from an EMBL/GenBank/DDBJ whole genome shotgun (WGS) entry which is preliminary data.</text>
</comment>